<keyword evidence="4" id="KW-1185">Reference proteome</keyword>
<dbReference type="InterPro" id="IPR036291">
    <property type="entry name" value="NAD(P)-bd_dom_sf"/>
</dbReference>
<dbReference type="EMBL" id="JAMZFV010000014">
    <property type="protein sequence ID" value="MCP1110526.1"/>
    <property type="molecule type" value="Genomic_DNA"/>
</dbReference>
<evidence type="ECO:0000256" key="1">
    <source>
        <dbReference type="ARBA" id="ARBA00007637"/>
    </source>
</evidence>
<dbReference type="Pfam" id="PF01370">
    <property type="entry name" value="Epimerase"/>
    <property type="match status" value="1"/>
</dbReference>
<dbReference type="InterPro" id="IPR001509">
    <property type="entry name" value="Epimerase_deHydtase"/>
</dbReference>
<comment type="caution">
    <text evidence="3">The sequence shown here is derived from an EMBL/GenBank/DDBJ whole genome shotgun (WGS) entry which is preliminary data.</text>
</comment>
<evidence type="ECO:0000313" key="3">
    <source>
        <dbReference type="EMBL" id="MCP1110526.1"/>
    </source>
</evidence>
<dbReference type="PANTHER" id="PTHR43000">
    <property type="entry name" value="DTDP-D-GLUCOSE 4,6-DEHYDRATASE-RELATED"/>
    <property type="match status" value="1"/>
</dbReference>
<evidence type="ECO:0000313" key="4">
    <source>
        <dbReference type="Proteomes" id="UP001523565"/>
    </source>
</evidence>
<dbReference type="SUPFAM" id="SSF51735">
    <property type="entry name" value="NAD(P)-binding Rossmann-fold domains"/>
    <property type="match status" value="1"/>
</dbReference>
<name>A0ABT1EJ28_9FIRM</name>
<dbReference type="Gene3D" id="3.40.50.720">
    <property type="entry name" value="NAD(P)-binding Rossmann-like Domain"/>
    <property type="match status" value="1"/>
</dbReference>
<protein>
    <submittedName>
        <fullName evidence="3">NAD(P)-dependent oxidoreductase</fullName>
    </submittedName>
</protein>
<proteinExistence type="inferred from homology"/>
<feature type="domain" description="NAD-dependent epimerase/dehydratase" evidence="2">
    <location>
        <begin position="4"/>
        <end position="227"/>
    </location>
</feature>
<accession>A0ABT1EJ28</accession>
<comment type="similarity">
    <text evidence="1">Belongs to the NAD(P)-dependent epimerase/dehydratase family.</text>
</comment>
<gene>
    <name evidence="3" type="ORF">NK118_09715</name>
</gene>
<dbReference type="Proteomes" id="UP001523565">
    <property type="component" value="Unassembled WGS sequence"/>
</dbReference>
<evidence type="ECO:0000259" key="2">
    <source>
        <dbReference type="Pfam" id="PF01370"/>
    </source>
</evidence>
<reference evidence="3 4" key="1">
    <citation type="journal article" date="2022" name="Genome Biol. Evol.">
        <title>Host diet, physiology and behaviors set the stage for Lachnospiraceae cladogenesis.</title>
        <authorList>
            <person name="Vera-Ponce De Leon A."/>
            <person name="Schneider M."/>
            <person name="Jahnes B.C."/>
            <person name="Sadowski V."/>
            <person name="Camuy-Velez L.A."/>
            <person name="Duan J."/>
            <person name="Sabree Z.L."/>
        </authorList>
    </citation>
    <scope>NUCLEOTIDE SEQUENCE [LARGE SCALE GENOMIC DNA]</scope>
    <source>
        <strain evidence="3 4">PAL227</strain>
    </source>
</reference>
<sequence length="298" mass="33420">MSTLLIGGNGLIGTRLVEYLCEQGEHVISYGRNKPEKKVDGCDYVQGDANDYGNLNMVLKNNSVDRIIHNAGISHPKMLRDNPYMIYKTNVGGVLTSLEAARNYGISRYVYISSGAVYGDVQYDVIDESLKLHAENPYAATKVACEELVRNYGLDSVSLRVGFVYGPRRVNECPVNMILSALLKDGKVSWERGAEQLLDYIYIEDCIEGIVKIAFAKELKHREYNVGGGEVIPYSRIIAKAKELFPEALIEIGEGDLGYDNLGSLSVARAYEDYGWKPRFSIEEGMELYLDWLRKTMQ</sequence>
<organism evidence="3 4">
    <name type="scientific">Ohessyouella blattaphilus</name>
    <dbReference type="NCBI Taxonomy" id="2949333"/>
    <lineage>
        <taxon>Bacteria</taxon>
        <taxon>Bacillati</taxon>
        <taxon>Bacillota</taxon>
        <taxon>Clostridia</taxon>
        <taxon>Lachnospirales</taxon>
        <taxon>Lachnospiraceae</taxon>
        <taxon>Ohessyouella</taxon>
    </lineage>
</organism>
<dbReference type="RefSeq" id="WP_262069406.1">
    <property type="nucleotide sequence ID" value="NZ_JAMXOC010000014.1"/>
</dbReference>